<keyword evidence="2" id="KW-0521">NADP</keyword>
<dbReference type="InterPro" id="IPR016162">
    <property type="entry name" value="Ald_DH_N"/>
</dbReference>
<dbReference type="SUPFAM" id="SSF53720">
    <property type="entry name" value="ALDH-like"/>
    <property type="match status" value="1"/>
</dbReference>
<sequence>MSTTITTVNPATGTEIASYAAHDADQVEAAVAATHSAATSWAATPLDHRLSRLTTLAETLRERADEYAALITQEMGKPLTEAVGEIEKSAVTAEYYASEAERILADEPVEVDGARAWIGYEPLGVIYAVMPWNFPFWQVMRFAIPTLAAGNAVLLKHSPNVTGSALAIERLLVRAGFPAHLLTTLVVPEQDVPSTSEQLIADPRIAAVTLTGSNRAGAAVGAAAGRAVKKAVLELGGSDAFVVLADADLEAASTAAVAARFTNSGQSCVCAKRFLVAEPVAAEFTRLFVEKTRALVVGDPTDPATRIGPLAREDLRNQLHTQVEKSIGQGATLLVGGQPVEGPGTWYEPTVLSGTGPGVTAFDEETFGPVAAIATAADDDGLIALADASAYGLGLSIWSTDTDRAISIARRITSGAAFVNAVVASDPRLPFGGTKKSGHGRELATAGIREFTTIRTYWVAG</sequence>
<dbReference type="Pfam" id="PF00171">
    <property type="entry name" value="Aldedh"/>
    <property type="match status" value="1"/>
</dbReference>
<dbReference type="EMBL" id="RIBZ01000270">
    <property type="protein sequence ID" value="RNG22210.1"/>
    <property type="molecule type" value="Genomic_DNA"/>
</dbReference>
<dbReference type="InterPro" id="IPR015590">
    <property type="entry name" value="Aldehyde_DH_dom"/>
</dbReference>
<gene>
    <name evidence="5" type="ORF">EEJ42_21900</name>
</gene>
<dbReference type="AlphaFoldDB" id="A0A3M8VY10"/>
<dbReference type="PANTHER" id="PTHR43217">
    <property type="entry name" value="SUCCINATE SEMIALDEHYDE DEHYDROGENASE [NAD(P)+] SAD"/>
    <property type="match status" value="1"/>
</dbReference>
<dbReference type="InterPro" id="IPR016163">
    <property type="entry name" value="Ald_DH_C"/>
</dbReference>
<dbReference type="InterPro" id="IPR047110">
    <property type="entry name" value="GABD/Sad-like"/>
</dbReference>
<evidence type="ECO:0000256" key="3">
    <source>
        <dbReference type="ARBA" id="ARBA00023002"/>
    </source>
</evidence>
<dbReference type="InterPro" id="IPR016161">
    <property type="entry name" value="Ald_DH/histidinol_DH"/>
</dbReference>
<proteinExistence type="inferred from homology"/>
<evidence type="ECO:0000256" key="1">
    <source>
        <dbReference type="ARBA" id="ARBA00009986"/>
    </source>
</evidence>
<dbReference type="Proteomes" id="UP000275401">
    <property type="component" value="Unassembled WGS sequence"/>
</dbReference>
<feature type="domain" description="Aldehyde dehydrogenase" evidence="4">
    <location>
        <begin position="3"/>
        <end position="456"/>
    </location>
</feature>
<dbReference type="Gene3D" id="3.40.605.10">
    <property type="entry name" value="Aldehyde Dehydrogenase, Chain A, domain 1"/>
    <property type="match status" value="1"/>
</dbReference>
<evidence type="ECO:0000259" key="4">
    <source>
        <dbReference type="Pfam" id="PF00171"/>
    </source>
</evidence>
<evidence type="ECO:0000313" key="6">
    <source>
        <dbReference type="Proteomes" id="UP000275401"/>
    </source>
</evidence>
<dbReference type="FunFam" id="3.40.605.10:FF:000012">
    <property type="entry name" value="NAD-dependent succinate-semialdehyde dehydrogenase"/>
    <property type="match status" value="1"/>
</dbReference>
<dbReference type="RefSeq" id="WP_123102027.1">
    <property type="nucleotide sequence ID" value="NZ_RIBZ01000270.1"/>
</dbReference>
<dbReference type="Gene3D" id="3.40.309.10">
    <property type="entry name" value="Aldehyde Dehydrogenase, Chain A, domain 2"/>
    <property type="match status" value="1"/>
</dbReference>
<accession>A0A3M8VY10</accession>
<dbReference type="PANTHER" id="PTHR43217:SF1">
    <property type="entry name" value="SUCCINATE SEMIALDEHYDE DEHYDROGENASE [NAD(P)+] SAD"/>
    <property type="match status" value="1"/>
</dbReference>
<dbReference type="InterPro" id="IPR016160">
    <property type="entry name" value="Ald_DH_CS_CYS"/>
</dbReference>
<comment type="caution">
    <text evidence="5">The sequence shown here is derived from an EMBL/GenBank/DDBJ whole genome shotgun (WGS) entry which is preliminary data.</text>
</comment>
<evidence type="ECO:0000313" key="5">
    <source>
        <dbReference type="EMBL" id="RNG22210.1"/>
    </source>
</evidence>
<dbReference type="GO" id="GO:0004777">
    <property type="term" value="F:succinate-semialdehyde dehydrogenase (NAD+) activity"/>
    <property type="evidence" value="ECO:0007669"/>
    <property type="project" value="TreeGrafter"/>
</dbReference>
<keyword evidence="3" id="KW-0560">Oxidoreductase</keyword>
<keyword evidence="6" id="KW-1185">Reference proteome</keyword>
<organism evidence="5 6">
    <name type="scientific">Streptomyces botrytidirepellens</name>
    <dbReference type="NCBI Taxonomy" id="2486417"/>
    <lineage>
        <taxon>Bacteria</taxon>
        <taxon>Bacillati</taxon>
        <taxon>Actinomycetota</taxon>
        <taxon>Actinomycetes</taxon>
        <taxon>Kitasatosporales</taxon>
        <taxon>Streptomycetaceae</taxon>
        <taxon>Streptomyces</taxon>
    </lineage>
</organism>
<name>A0A3M8VY10_9ACTN</name>
<evidence type="ECO:0000256" key="2">
    <source>
        <dbReference type="ARBA" id="ARBA00022857"/>
    </source>
</evidence>
<dbReference type="PROSITE" id="PS00070">
    <property type="entry name" value="ALDEHYDE_DEHYDR_CYS"/>
    <property type="match status" value="1"/>
</dbReference>
<comment type="similarity">
    <text evidence="1">Belongs to the aldehyde dehydrogenase family.</text>
</comment>
<protein>
    <submittedName>
        <fullName evidence="5">Aldehyde dehydrogenase family protein</fullName>
    </submittedName>
</protein>
<reference evidence="5 6" key="1">
    <citation type="submission" date="2018-11" db="EMBL/GenBank/DDBJ databases">
        <title>The Potential of Streptomyces as Biocontrol Agents against the Tomato grey mould, Botrytis cinerea (Gray mold) Frontiers in Microbiology.</title>
        <authorList>
            <person name="Li D."/>
        </authorList>
    </citation>
    <scope>NUCLEOTIDE SEQUENCE [LARGE SCALE GENOMIC DNA]</scope>
    <source>
        <strain evidence="5 6">NEAU-LD23</strain>
    </source>
</reference>